<feature type="chain" id="PRO_5043406742" description="Cupin type-1 domain-containing protein" evidence="1">
    <location>
        <begin position="21"/>
        <end position="376"/>
    </location>
</feature>
<dbReference type="EMBL" id="JAIWQS010000004">
    <property type="protein sequence ID" value="KAJ8768669.1"/>
    <property type="molecule type" value="Genomic_DNA"/>
</dbReference>
<protein>
    <recommendedName>
        <fullName evidence="2">Cupin type-1 domain-containing protein</fullName>
    </recommendedName>
</protein>
<sequence length="376" mass="41847">MRNRATLLLLVLVLCHGACSMAMGFYREGEESGREDKGRGREMGGQREDWFLLHDSKHVVKTNAGEMRVIKSFGGRILYRPLYMGFITMEPKTLFVPQYLDSSLVLFILRGEAKIGLIYKDELTERRLKIGDIYRVPAGSTFYLVNTGEGQRLQIICSIDPSESLGLGAFQSFFVGGGTNPTSILSGFEPETLATAFNGSMMAPHVNPTATEYGIVLRGTGTIHIVFPNGTHAMNARVSEGDVFWVPRYFPFCQIASRSGPFEFFGFTTSARKNRPEFLVGASSILRTLRGHEIAASFGTSEDRVRRIIDAQREAVILPSAAASPPDEMMKKEAKSERLSKMMRIGNEMAMAFDYGTVLNFRCRGRAVMCLAVFFF</sequence>
<gene>
    <name evidence="3" type="ORF">K2173_023573</name>
</gene>
<proteinExistence type="predicted"/>
<evidence type="ECO:0000259" key="2">
    <source>
        <dbReference type="SMART" id="SM00835"/>
    </source>
</evidence>
<dbReference type="InterPro" id="IPR006045">
    <property type="entry name" value="Cupin_1"/>
</dbReference>
<dbReference type="InterPro" id="IPR011051">
    <property type="entry name" value="RmlC_Cupin_sf"/>
</dbReference>
<dbReference type="PANTHER" id="PTHR31189">
    <property type="entry name" value="OS03G0336100 PROTEIN-RELATED"/>
    <property type="match status" value="1"/>
</dbReference>
<evidence type="ECO:0000313" key="3">
    <source>
        <dbReference type="EMBL" id="KAJ8768669.1"/>
    </source>
</evidence>
<feature type="domain" description="Cupin type-1" evidence="2">
    <location>
        <begin position="51"/>
        <end position="181"/>
    </location>
</feature>
<dbReference type="Gene3D" id="2.60.120.10">
    <property type="entry name" value="Jelly Rolls"/>
    <property type="match status" value="2"/>
</dbReference>
<dbReference type="CDD" id="cd02244">
    <property type="entry name" value="cupin_7S_vicilin-like_N"/>
    <property type="match status" value="1"/>
</dbReference>
<evidence type="ECO:0000313" key="4">
    <source>
        <dbReference type="Proteomes" id="UP001159364"/>
    </source>
</evidence>
<name>A0AAV8TRC5_9ROSI</name>
<dbReference type="AlphaFoldDB" id="A0AAV8TRC5"/>
<feature type="domain" description="Cupin type-1" evidence="2">
    <location>
        <begin position="186"/>
        <end position="306"/>
    </location>
</feature>
<accession>A0AAV8TRC5</accession>
<keyword evidence="4" id="KW-1185">Reference proteome</keyword>
<evidence type="ECO:0000256" key="1">
    <source>
        <dbReference type="SAM" id="SignalP"/>
    </source>
</evidence>
<dbReference type="Pfam" id="PF00190">
    <property type="entry name" value="Cupin_1"/>
    <property type="match status" value="2"/>
</dbReference>
<dbReference type="InterPro" id="IPR050253">
    <property type="entry name" value="Seed_Storage-Functional"/>
</dbReference>
<dbReference type="CDD" id="cd02245">
    <property type="entry name" value="cupin_7S_vicilin-like_C"/>
    <property type="match status" value="1"/>
</dbReference>
<dbReference type="SUPFAM" id="SSF51182">
    <property type="entry name" value="RmlC-like cupins"/>
    <property type="match status" value="1"/>
</dbReference>
<organism evidence="3 4">
    <name type="scientific">Erythroxylum novogranatense</name>
    <dbReference type="NCBI Taxonomy" id="1862640"/>
    <lineage>
        <taxon>Eukaryota</taxon>
        <taxon>Viridiplantae</taxon>
        <taxon>Streptophyta</taxon>
        <taxon>Embryophyta</taxon>
        <taxon>Tracheophyta</taxon>
        <taxon>Spermatophyta</taxon>
        <taxon>Magnoliopsida</taxon>
        <taxon>eudicotyledons</taxon>
        <taxon>Gunneridae</taxon>
        <taxon>Pentapetalae</taxon>
        <taxon>rosids</taxon>
        <taxon>fabids</taxon>
        <taxon>Malpighiales</taxon>
        <taxon>Erythroxylaceae</taxon>
        <taxon>Erythroxylum</taxon>
    </lineage>
</organism>
<dbReference type="PANTHER" id="PTHR31189:SF2">
    <property type="entry name" value="RMLC-LIKE CUPINS SUPERFAMILY PROTEIN"/>
    <property type="match status" value="1"/>
</dbReference>
<dbReference type="SMART" id="SM00835">
    <property type="entry name" value="Cupin_1"/>
    <property type="match status" value="2"/>
</dbReference>
<dbReference type="InterPro" id="IPR014710">
    <property type="entry name" value="RmlC-like_jellyroll"/>
</dbReference>
<feature type="signal peptide" evidence="1">
    <location>
        <begin position="1"/>
        <end position="20"/>
    </location>
</feature>
<keyword evidence="1" id="KW-0732">Signal</keyword>
<comment type="caution">
    <text evidence="3">The sequence shown here is derived from an EMBL/GenBank/DDBJ whole genome shotgun (WGS) entry which is preliminary data.</text>
</comment>
<dbReference type="Proteomes" id="UP001159364">
    <property type="component" value="Linkage Group LG04"/>
</dbReference>
<reference evidence="3 4" key="1">
    <citation type="submission" date="2021-09" db="EMBL/GenBank/DDBJ databases">
        <title>Genomic insights and catalytic innovation underlie evolution of tropane alkaloids biosynthesis.</title>
        <authorList>
            <person name="Wang Y.-J."/>
            <person name="Tian T."/>
            <person name="Huang J.-P."/>
            <person name="Huang S.-X."/>
        </authorList>
    </citation>
    <scope>NUCLEOTIDE SEQUENCE [LARGE SCALE GENOMIC DNA]</scope>
    <source>
        <strain evidence="3">KIB-2018</strain>
        <tissue evidence="3">Leaf</tissue>
    </source>
</reference>